<dbReference type="InterPro" id="IPR036388">
    <property type="entry name" value="WH-like_DNA-bd_sf"/>
</dbReference>
<evidence type="ECO:0000256" key="1">
    <source>
        <dbReference type="ARBA" id="ARBA00009437"/>
    </source>
</evidence>
<keyword evidence="7" id="KW-1185">Reference proteome</keyword>
<dbReference type="EMBL" id="BMQG01000006">
    <property type="protein sequence ID" value="GGM45185.1"/>
    <property type="molecule type" value="Genomic_DNA"/>
</dbReference>
<dbReference type="Gene3D" id="1.10.10.10">
    <property type="entry name" value="Winged helix-like DNA-binding domain superfamily/Winged helix DNA-binding domain"/>
    <property type="match status" value="1"/>
</dbReference>
<dbReference type="Pfam" id="PF03466">
    <property type="entry name" value="LysR_substrate"/>
    <property type="match status" value="1"/>
</dbReference>
<dbReference type="GO" id="GO:0003700">
    <property type="term" value="F:DNA-binding transcription factor activity"/>
    <property type="evidence" value="ECO:0007669"/>
    <property type="project" value="InterPro"/>
</dbReference>
<evidence type="ECO:0000313" key="7">
    <source>
        <dbReference type="Proteomes" id="UP000600547"/>
    </source>
</evidence>
<comment type="similarity">
    <text evidence="1">Belongs to the LysR transcriptional regulatory family.</text>
</comment>
<evidence type="ECO:0000256" key="2">
    <source>
        <dbReference type="ARBA" id="ARBA00023015"/>
    </source>
</evidence>
<feature type="domain" description="HTH lysR-type" evidence="5">
    <location>
        <begin position="37"/>
        <end position="94"/>
    </location>
</feature>
<accession>A0A8H9L7J4</accession>
<dbReference type="Pfam" id="PF00126">
    <property type="entry name" value="HTH_1"/>
    <property type="match status" value="1"/>
</dbReference>
<keyword evidence="4" id="KW-0804">Transcription</keyword>
<sequence>MGTLPLPTCIGFPDAGRGGRGLHWGMTSTRPTSVGLPSLAQLRALLAVADAGGFSEAAAELGVSQSTLSEAISKLEALAGRPLLRRGRTGTVPTPAGERMLTHARAAVQAAGDALLAAQEDTQLRGVLRVASFRSTATHLLPPALAAFRAQHPGVTVRLMDGETVGGGQELVRRGQADAAIVIEENWTDLRLTPLVMDEYLFVAPARRGSHPVTPDDLGEPLLLAPGPNSCNLRVRGYLRRCGVQQGRVTEIGEDSVILGMVAHGLGVSVMPRLALEPLPEGLVALPLPERLMRPLALATLPHRANLPVIRAFTDALLAALHRPHVPAPDPAAALPGGASLLH</sequence>
<gene>
    <name evidence="6" type="ORF">GCM10008956_21840</name>
</gene>
<dbReference type="PRINTS" id="PR00039">
    <property type="entry name" value="HTHLYSR"/>
</dbReference>
<keyword evidence="2" id="KW-0805">Transcription regulation</keyword>
<organism evidence="6 7">
    <name type="scientific">Deinococcus arenae</name>
    <dbReference type="NCBI Taxonomy" id="1452751"/>
    <lineage>
        <taxon>Bacteria</taxon>
        <taxon>Thermotogati</taxon>
        <taxon>Deinococcota</taxon>
        <taxon>Deinococci</taxon>
        <taxon>Deinococcales</taxon>
        <taxon>Deinococcaceae</taxon>
        <taxon>Deinococcus</taxon>
    </lineage>
</organism>
<protein>
    <submittedName>
        <fullName evidence="6">LysR family transcriptional regulator</fullName>
    </submittedName>
</protein>
<comment type="caution">
    <text evidence="6">The sequence shown here is derived from an EMBL/GenBank/DDBJ whole genome shotgun (WGS) entry which is preliminary data.</text>
</comment>
<dbReference type="InterPro" id="IPR005119">
    <property type="entry name" value="LysR_subst-bd"/>
</dbReference>
<reference evidence="7" key="1">
    <citation type="journal article" date="2019" name="Int. J. Syst. Evol. Microbiol.">
        <title>The Global Catalogue of Microorganisms (GCM) 10K type strain sequencing project: providing services to taxonomists for standard genome sequencing and annotation.</title>
        <authorList>
            <consortium name="The Broad Institute Genomics Platform"/>
            <consortium name="The Broad Institute Genome Sequencing Center for Infectious Disease"/>
            <person name="Wu L."/>
            <person name="Ma J."/>
        </authorList>
    </citation>
    <scope>NUCLEOTIDE SEQUENCE [LARGE SCALE GENOMIC DNA]</scope>
    <source>
        <strain evidence="7">JCM 31047</strain>
    </source>
</reference>
<dbReference type="AlphaFoldDB" id="A0A8H9L7J4"/>
<proteinExistence type="inferred from homology"/>
<dbReference type="GO" id="GO:0000976">
    <property type="term" value="F:transcription cis-regulatory region binding"/>
    <property type="evidence" value="ECO:0007669"/>
    <property type="project" value="TreeGrafter"/>
</dbReference>
<evidence type="ECO:0000256" key="3">
    <source>
        <dbReference type="ARBA" id="ARBA00023125"/>
    </source>
</evidence>
<dbReference type="InterPro" id="IPR000847">
    <property type="entry name" value="LysR_HTH_N"/>
</dbReference>
<evidence type="ECO:0000256" key="4">
    <source>
        <dbReference type="ARBA" id="ARBA00023163"/>
    </source>
</evidence>
<evidence type="ECO:0000313" key="6">
    <source>
        <dbReference type="EMBL" id="GGM45185.1"/>
    </source>
</evidence>
<dbReference type="Gene3D" id="3.40.190.290">
    <property type="match status" value="1"/>
</dbReference>
<dbReference type="InterPro" id="IPR036390">
    <property type="entry name" value="WH_DNA-bd_sf"/>
</dbReference>
<dbReference type="PROSITE" id="PS50931">
    <property type="entry name" value="HTH_LYSR"/>
    <property type="match status" value="1"/>
</dbReference>
<dbReference type="CDD" id="cd05466">
    <property type="entry name" value="PBP2_LTTR_substrate"/>
    <property type="match status" value="1"/>
</dbReference>
<keyword evidence="3" id="KW-0238">DNA-binding</keyword>
<dbReference type="SUPFAM" id="SSF46785">
    <property type="entry name" value="Winged helix' DNA-binding domain"/>
    <property type="match status" value="1"/>
</dbReference>
<name>A0A8H9L7J4_9DEIO</name>
<dbReference type="SUPFAM" id="SSF53850">
    <property type="entry name" value="Periplasmic binding protein-like II"/>
    <property type="match status" value="1"/>
</dbReference>
<dbReference type="Proteomes" id="UP000600547">
    <property type="component" value="Unassembled WGS sequence"/>
</dbReference>
<evidence type="ECO:0000259" key="5">
    <source>
        <dbReference type="PROSITE" id="PS50931"/>
    </source>
</evidence>
<dbReference type="PANTHER" id="PTHR30126">
    <property type="entry name" value="HTH-TYPE TRANSCRIPTIONAL REGULATOR"/>
    <property type="match status" value="1"/>
</dbReference>
<dbReference type="PANTHER" id="PTHR30126:SF40">
    <property type="entry name" value="HTH-TYPE TRANSCRIPTIONAL REGULATOR GLTR"/>
    <property type="match status" value="1"/>
</dbReference>